<organism evidence="2">
    <name type="scientific">Arcella intermedia</name>
    <dbReference type="NCBI Taxonomy" id="1963864"/>
    <lineage>
        <taxon>Eukaryota</taxon>
        <taxon>Amoebozoa</taxon>
        <taxon>Tubulinea</taxon>
        <taxon>Elardia</taxon>
        <taxon>Arcellinida</taxon>
        <taxon>Sphaerothecina</taxon>
        <taxon>Arcellidae</taxon>
        <taxon>Arcella</taxon>
    </lineage>
</organism>
<feature type="region of interest" description="Disordered" evidence="1">
    <location>
        <begin position="1"/>
        <end position="65"/>
    </location>
</feature>
<sequence>MPGHLQPLPGEPPPAAPPPGAPPHWHPDLRGRLRAPPRPRPQPPGLLRALHDRQRAGAPHPPHQP</sequence>
<reference evidence="2" key="1">
    <citation type="journal article" date="2020" name="J. Eukaryot. Microbiol.">
        <title>De novo Sequencing, Assembly and Annotation of the Transcriptome for the Free-Living Testate Amoeba Arcella intermedia.</title>
        <authorList>
            <person name="Ribeiro G.M."/>
            <person name="Porfirio-Sousa A.L."/>
            <person name="Maurer-Alcala X.X."/>
            <person name="Katz L.A."/>
            <person name="Lahr D.J.G."/>
        </authorList>
    </citation>
    <scope>NUCLEOTIDE SEQUENCE</scope>
</reference>
<protein>
    <submittedName>
        <fullName evidence="2">Uncharacterized protein</fullName>
    </submittedName>
</protein>
<dbReference type="EMBL" id="GIBP01012413">
    <property type="protein sequence ID" value="NDV41382.1"/>
    <property type="molecule type" value="Transcribed_RNA"/>
</dbReference>
<proteinExistence type="predicted"/>
<name>A0A6B2LVT9_9EUKA</name>
<evidence type="ECO:0000256" key="1">
    <source>
        <dbReference type="SAM" id="MobiDB-lite"/>
    </source>
</evidence>
<dbReference type="AlphaFoldDB" id="A0A6B2LVT9"/>
<accession>A0A6B2LVT9</accession>
<evidence type="ECO:0000313" key="2">
    <source>
        <dbReference type="EMBL" id="NDV41382.1"/>
    </source>
</evidence>
<feature type="compositionally biased region" description="Pro residues" evidence="1">
    <location>
        <begin position="9"/>
        <end position="24"/>
    </location>
</feature>